<feature type="transmembrane region" description="Helical" evidence="3">
    <location>
        <begin position="285"/>
        <end position="304"/>
    </location>
</feature>
<feature type="transmembrane region" description="Helical" evidence="3">
    <location>
        <begin position="194"/>
        <end position="220"/>
    </location>
</feature>
<dbReference type="Proteomes" id="UP000603317">
    <property type="component" value="Unassembled WGS sequence"/>
</dbReference>
<dbReference type="Pfam" id="PF00990">
    <property type="entry name" value="GGDEF"/>
    <property type="match status" value="1"/>
</dbReference>
<feature type="signal peptide" evidence="4">
    <location>
        <begin position="1"/>
        <end position="25"/>
    </location>
</feature>
<comment type="caution">
    <text evidence="6">The sequence shown here is derived from an EMBL/GenBank/DDBJ whole genome shotgun (WGS) entry which is preliminary data.</text>
</comment>
<accession>A0ABQ1F1N2</accession>
<keyword evidence="3" id="KW-1133">Transmembrane helix</keyword>
<keyword evidence="4" id="KW-0732">Signal</keyword>
<feature type="transmembrane region" description="Helical" evidence="3">
    <location>
        <begin position="316"/>
        <end position="334"/>
    </location>
</feature>
<feature type="transmembrane region" description="Helical" evidence="3">
    <location>
        <begin position="261"/>
        <end position="279"/>
    </location>
</feature>
<dbReference type="InterPro" id="IPR011623">
    <property type="entry name" value="7TMR_DISM_rcpt_extracell_dom1"/>
</dbReference>
<dbReference type="Gene3D" id="3.30.70.270">
    <property type="match status" value="1"/>
</dbReference>
<protein>
    <recommendedName>
        <fullName evidence="1">diguanylate cyclase</fullName>
        <ecNumber evidence="1">2.7.7.65</ecNumber>
    </recommendedName>
</protein>
<evidence type="ECO:0000313" key="7">
    <source>
        <dbReference type="Proteomes" id="UP000603317"/>
    </source>
</evidence>
<dbReference type="SUPFAM" id="SSF55073">
    <property type="entry name" value="Nucleotide cyclase"/>
    <property type="match status" value="1"/>
</dbReference>
<dbReference type="PANTHER" id="PTHR45138">
    <property type="entry name" value="REGULATORY COMPONENTS OF SENSORY TRANSDUCTION SYSTEM"/>
    <property type="match status" value="1"/>
</dbReference>
<feature type="transmembrane region" description="Helical" evidence="3">
    <location>
        <begin position="165"/>
        <end position="187"/>
    </location>
</feature>
<feature type="transmembrane region" description="Helical" evidence="3">
    <location>
        <begin position="232"/>
        <end position="249"/>
    </location>
</feature>
<dbReference type="NCBIfam" id="TIGR00254">
    <property type="entry name" value="GGDEF"/>
    <property type="match status" value="1"/>
</dbReference>
<dbReference type="InterPro" id="IPR050469">
    <property type="entry name" value="Diguanylate_Cyclase"/>
</dbReference>
<keyword evidence="7" id="KW-1185">Reference proteome</keyword>
<dbReference type="EMBL" id="BMID01000001">
    <property type="protein sequence ID" value="GFZ97148.1"/>
    <property type="molecule type" value="Genomic_DNA"/>
</dbReference>
<dbReference type="InterPro" id="IPR029787">
    <property type="entry name" value="Nucleotide_cyclase"/>
</dbReference>
<gene>
    <name evidence="6" type="ORF">GCM10010923_01310</name>
</gene>
<evidence type="ECO:0000256" key="1">
    <source>
        <dbReference type="ARBA" id="ARBA00012528"/>
    </source>
</evidence>
<dbReference type="CDD" id="cd01949">
    <property type="entry name" value="GGDEF"/>
    <property type="match status" value="1"/>
</dbReference>
<dbReference type="PROSITE" id="PS50887">
    <property type="entry name" value="GGDEF"/>
    <property type="match status" value="1"/>
</dbReference>
<name>A0ABQ1F1N2_9SPHN</name>
<keyword evidence="3" id="KW-0812">Transmembrane</keyword>
<dbReference type="RefSeq" id="WP_188640870.1">
    <property type="nucleotide sequence ID" value="NZ_BMID01000001.1"/>
</dbReference>
<dbReference type="SMART" id="SM00267">
    <property type="entry name" value="GGDEF"/>
    <property type="match status" value="1"/>
</dbReference>
<keyword evidence="3" id="KW-0472">Membrane</keyword>
<feature type="transmembrane region" description="Helical" evidence="3">
    <location>
        <begin position="346"/>
        <end position="369"/>
    </location>
</feature>
<dbReference type="Pfam" id="PF07695">
    <property type="entry name" value="7TMR-DISM_7TM"/>
    <property type="match status" value="1"/>
</dbReference>
<evidence type="ECO:0000313" key="6">
    <source>
        <dbReference type="EMBL" id="GFZ97148.1"/>
    </source>
</evidence>
<comment type="catalytic activity">
    <reaction evidence="2">
        <text>2 GTP = 3',3'-c-di-GMP + 2 diphosphate</text>
        <dbReference type="Rhea" id="RHEA:24898"/>
        <dbReference type="ChEBI" id="CHEBI:33019"/>
        <dbReference type="ChEBI" id="CHEBI:37565"/>
        <dbReference type="ChEBI" id="CHEBI:58805"/>
        <dbReference type="EC" id="2.7.7.65"/>
    </reaction>
</comment>
<sequence>MGWLIKRLCAFLALAGAALAAPASAETLPADCVLSSSSAASLEAARADRSWDCSDNHRIDSAPYIWLKFERSGSDRYRHFAMEARPFGDITIYAIGEDGRVHSDRISSDTVSLSGFNDVVGAIPEGKGATGPVYVRIDGYVNYRDPPHVALLETPDQSVRPVNELIFAALLSGLVFAPCVIGIMLAIGLRQSFVAWYAVMCLGMVVTIGMTSGLIVSWTAMALSTFLAFERIGFTLIVFGSCLFARSFIEREALSPLSRAALLWAGIAILGVGAFNAFVVPSPALFGATMLVVLASLVGAIIQAVRRNSRWVRYQIVGWSAPMVLAADMAIKGLGQRGFLNSDMSIVYYAMVWEIAIGAIGVTDRVMLLRADRDRARERALEMEGLAERDPLTGLMNRRAIHKHFEELQADGFTACALLDLDHFKSINDQFGHVVGDDVLTAVGRALAPDEDTLAIRMGGEEFMLLLRGPNAHQRAERRRAAISVRIAREVASLDRIVTASQGVVEFDDAAAQSSSLEAYYMRADNLLYRAKKEGRNRTVAERVSMHEIELPIAQDAA</sequence>
<evidence type="ECO:0000256" key="2">
    <source>
        <dbReference type="ARBA" id="ARBA00034247"/>
    </source>
</evidence>
<organism evidence="6 7">
    <name type="scientific">Blastomonas marina</name>
    <dbReference type="NCBI Taxonomy" id="1867408"/>
    <lineage>
        <taxon>Bacteria</taxon>
        <taxon>Pseudomonadati</taxon>
        <taxon>Pseudomonadota</taxon>
        <taxon>Alphaproteobacteria</taxon>
        <taxon>Sphingomonadales</taxon>
        <taxon>Sphingomonadaceae</taxon>
        <taxon>Blastomonas</taxon>
    </lineage>
</organism>
<dbReference type="PANTHER" id="PTHR45138:SF9">
    <property type="entry name" value="DIGUANYLATE CYCLASE DGCM-RELATED"/>
    <property type="match status" value="1"/>
</dbReference>
<feature type="chain" id="PRO_5047284613" description="diguanylate cyclase" evidence="4">
    <location>
        <begin position="26"/>
        <end position="558"/>
    </location>
</feature>
<proteinExistence type="predicted"/>
<evidence type="ECO:0000256" key="4">
    <source>
        <dbReference type="SAM" id="SignalP"/>
    </source>
</evidence>
<dbReference type="EC" id="2.7.7.65" evidence="1"/>
<evidence type="ECO:0000256" key="3">
    <source>
        <dbReference type="SAM" id="Phobius"/>
    </source>
</evidence>
<reference evidence="7" key="1">
    <citation type="journal article" date="2019" name="Int. J. Syst. Evol. Microbiol.">
        <title>The Global Catalogue of Microorganisms (GCM) 10K type strain sequencing project: providing services to taxonomists for standard genome sequencing and annotation.</title>
        <authorList>
            <consortium name="The Broad Institute Genomics Platform"/>
            <consortium name="The Broad Institute Genome Sequencing Center for Infectious Disease"/>
            <person name="Wu L."/>
            <person name="Ma J."/>
        </authorList>
    </citation>
    <scope>NUCLEOTIDE SEQUENCE [LARGE SCALE GENOMIC DNA]</scope>
    <source>
        <strain evidence="7">CGMCC 1.15297</strain>
    </source>
</reference>
<evidence type="ECO:0000259" key="5">
    <source>
        <dbReference type="PROSITE" id="PS50887"/>
    </source>
</evidence>
<feature type="domain" description="GGDEF" evidence="5">
    <location>
        <begin position="412"/>
        <end position="544"/>
    </location>
</feature>
<dbReference type="InterPro" id="IPR043128">
    <property type="entry name" value="Rev_trsase/Diguanyl_cyclase"/>
</dbReference>
<dbReference type="InterPro" id="IPR000160">
    <property type="entry name" value="GGDEF_dom"/>
</dbReference>